<accession>A0A392RYY1</accession>
<protein>
    <submittedName>
        <fullName evidence="2">Uncharacterized protein</fullName>
    </submittedName>
</protein>
<evidence type="ECO:0000256" key="1">
    <source>
        <dbReference type="SAM" id="MobiDB-lite"/>
    </source>
</evidence>
<dbReference type="Proteomes" id="UP000265520">
    <property type="component" value="Unassembled WGS sequence"/>
</dbReference>
<feature type="compositionally biased region" description="Basic and acidic residues" evidence="1">
    <location>
        <begin position="22"/>
        <end position="40"/>
    </location>
</feature>
<dbReference type="AlphaFoldDB" id="A0A392RYY1"/>
<name>A0A392RYY1_9FABA</name>
<feature type="compositionally biased region" description="Polar residues" evidence="1">
    <location>
        <begin position="79"/>
        <end position="92"/>
    </location>
</feature>
<feature type="region of interest" description="Disordered" evidence="1">
    <location>
        <begin position="1"/>
        <end position="40"/>
    </location>
</feature>
<keyword evidence="3" id="KW-1185">Reference proteome</keyword>
<reference evidence="2 3" key="1">
    <citation type="journal article" date="2018" name="Front. Plant Sci.">
        <title>Red Clover (Trifolium pratense) and Zigzag Clover (T. medium) - A Picture of Genomic Similarities and Differences.</title>
        <authorList>
            <person name="Dluhosova J."/>
            <person name="Istvanek J."/>
            <person name="Nedelnik J."/>
            <person name="Repkova J."/>
        </authorList>
    </citation>
    <scope>NUCLEOTIDE SEQUENCE [LARGE SCALE GENOMIC DNA]</scope>
    <source>
        <strain evidence="3">cv. 10/8</strain>
        <tissue evidence="2">Leaf</tissue>
    </source>
</reference>
<feature type="region of interest" description="Disordered" evidence="1">
    <location>
        <begin position="55"/>
        <end position="98"/>
    </location>
</feature>
<evidence type="ECO:0000313" key="2">
    <source>
        <dbReference type="EMBL" id="MCI41609.1"/>
    </source>
</evidence>
<comment type="caution">
    <text evidence="2">The sequence shown here is derived from an EMBL/GenBank/DDBJ whole genome shotgun (WGS) entry which is preliminary data.</text>
</comment>
<organism evidence="2 3">
    <name type="scientific">Trifolium medium</name>
    <dbReference type="NCBI Taxonomy" id="97028"/>
    <lineage>
        <taxon>Eukaryota</taxon>
        <taxon>Viridiplantae</taxon>
        <taxon>Streptophyta</taxon>
        <taxon>Embryophyta</taxon>
        <taxon>Tracheophyta</taxon>
        <taxon>Spermatophyta</taxon>
        <taxon>Magnoliopsida</taxon>
        <taxon>eudicotyledons</taxon>
        <taxon>Gunneridae</taxon>
        <taxon>Pentapetalae</taxon>
        <taxon>rosids</taxon>
        <taxon>fabids</taxon>
        <taxon>Fabales</taxon>
        <taxon>Fabaceae</taxon>
        <taxon>Papilionoideae</taxon>
        <taxon>50 kb inversion clade</taxon>
        <taxon>NPAAA clade</taxon>
        <taxon>Hologalegina</taxon>
        <taxon>IRL clade</taxon>
        <taxon>Trifolieae</taxon>
        <taxon>Trifolium</taxon>
    </lineage>
</organism>
<dbReference type="EMBL" id="LXQA010294277">
    <property type="protein sequence ID" value="MCI41609.1"/>
    <property type="molecule type" value="Genomic_DNA"/>
</dbReference>
<proteinExistence type="predicted"/>
<sequence>MMTGNEDNLSDEHTVVNSQSDESMKTVSADDKNDLSVDKRMGANVDVVNVDDIQSEEVSMDKTPGPGIAKRLRRRSGKTVPSSIYKCTNQDNQAKEAD</sequence>
<feature type="non-terminal residue" evidence="2">
    <location>
        <position position="98"/>
    </location>
</feature>
<evidence type="ECO:0000313" key="3">
    <source>
        <dbReference type="Proteomes" id="UP000265520"/>
    </source>
</evidence>